<accession>A0ACB6RR70</accession>
<name>A0ACB6RR70_9PLEO</name>
<dbReference type="EMBL" id="MU006734">
    <property type="protein sequence ID" value="KAF2623890.1"/>
    <property type="molecule type" value="Genomic_DNA"/>
</dbReference>
<evidence type="ECO:0000313" key="1">
    <source>
        <dbReference type="EMBL" id="KAF2623890.1"/>
    </source>
</evidence>
<sequence length="159" mass="18351">MVQMHMQQLESHRVLSAPITRIGCGLNNISGSDVHLPVRFCTQLPRRSVDWKALFINVHQQEQINANQKAAQGITGPRMPRIPEHRNHRKATMSVAYEPYIRSGRTMGYQESEDAQIRLELYRRRHPSPYAADKLHERRAKRPRSLASLKLRMKAAPLP</sequence>
<evidence type="ECO:0000313" key="2">
    <source>
        <dbReference type="Proteomes" id="UP000799754"/>
    </source>
</evidence>
<comment type="caution">
    <text evidence="1">The sequence shown here is derived from an EMBL/GenBank/DDBJ whole genome shotgun (WGS) entry which is preliminary data.</text>
</comment>
<keyword evidence="2" id="KW-1185">Reference proteome</keyword>
<organism evidence="1 2">
    <name type="scientific">Macroventuria anomochaeta</name>
    <dbReference type="NCBI Taxonomy" id="301207"/>
    <lineage>
        <taxon>Eukaryota</taxon>
        <taxon>Fungi</taxon>
        <taxon>Dikarya</taxon>
        <taxon>Ascomycota</taxon>
        <taxon>Pezizomycotina</taxon>
        <taxon>Dothideomycetes</taxon>
        <taxon>Pleosporomycetidae</taxon>
        <taxon>Pleosporales</taxon>
        <taxon>Pleosporineae</taxon>
        <taxon>Didymellaceae</taxon>
        <taxon>Macroventuria</taxon>
    </lineage>
</organism>
<dbReference type="Proteomes" id="UP000799754">
    <property type="component" value="Unassembled WGS sequence"/>
</dbReference>
<gene>
    <name evidence="1" type="ORF">BU25DRAFT_170256</name>
</gene>
<protein>
    <submittedName>
        <fullName evidence="1">Uncharacterized protein</fullName>
    </submittedName>
</protein>
<proteinExistence type="predicted"/>
<reference evidence="1" key="1">
    <citation type="journal article" date="2020" name="Stud. Mycol.">
        <title>101 Dothideomycetes genomes: a test case for predicting lifestyles and emergence of pathogens.</title>
        <authorList>
            <person name="Haridas S."/>
            <person name="Albert R."/>
            <person name="Binder M."/>
            <person name="Bloem J."/>
            <person name="Labutti K."/>
            <person name="Salamov A."/>
            <person name="Andreopoulos B."/>
            <person name="Baker S."/>
            <person name="Barry K."/>
            <person name="Bills G."/>
            <person name="Bluhm B."/>
            <person name="Cannon C."/>
            <person name="Castanera R."/>
            <person name="Culley D."/>
            <person name="Daum C."/>
            <person name="Ezra D."/>
            <person name="Gonzalez J."/>
            <person name="Henrissat B."/>
            <person name="Kuo A."/>
            <person name="Liang C."/>
            <person name="Lipzen A."/>
            <person name="Lutzoni F."/>
            <person name="Magnuson J."/>
            <person name="Mondo S."/>
            <person name="Nolan M."/>
            <person name="Ohm R."/>
            <person name="Pangilinan J."/>
            <person name="Park H.-J."/>
            <person name="Ramirez L."/>
            <person name="Alfaro M."/>
            <person name="Sun H."/>
            <person name="Tritt A."/>
            <person name="Yoshinaga Y."/>
            <person name="Zwiers L.-H."/>
            <person name="Turgeon B."/>
            <person name="Goodwin S."/>
            <person name="Spatafora J."/>
            <person name="Crous P."/>
            <person name="Grigoriev I."/>
        </authorList>
    </citation>
    <scope>NUCLEOTIDE SEQUENCE</scope>
    <source>
        <strain evidence="1">CBS 525.71</strain>
    </source>
</reference>